<accession>A0ACB7EG21</accession>
<protein>
    <submittedName>
        <fullName evidence="1">Uncharacterized protein</fullName>
    </submittedName>
</protein>
<evidence type="ECO:0000313" key="1">
    <source>
        <dbReference type="EMBL" id="KAG8001190.1"/>
    </source>
</evidence>
<feature type="non-terminal residue" evidence="1">
    <location>
        <position position="1"/>
    </location>
</feature>
<dbReference type="Proteomes" id="UP000805704">
    <property type="component" value="Chromosome 7"/>
</dbReference>
<organism evidence="1 2">
    <name type="scientific">Nibea albiflora</name>
    <name type="common">Yellow drum</name>
    <name type="synonym">Corvina albiflora</name>
    <dbReference type="NCBI Taxonomy" id="240163"/>
    <lineage>
        <taxon>Eukaryota</taxon>
        <taxon>Metazoa</taxon>
        <taxon>Chordata</taxon>
        <taxon>Craniata</taxon>
        <taxon>Vertebrata</taxon>
        <taxon>Euteleostomi</taxon>
        <taxon>Actinopterygii</taxon>
        <taxon>Neopterygii</taxon>
        <taxon>Teleostei</taxon>
        <taxon>Neoteleostei</taxon>
        <taxon>Acanthomorphata</taxon>
        <taxon>Eupercaria</taxon>
        <taxon>Sciaenidae</taxon>
        <taxon>Nibea</taxon>
    </lineage>
</organism>
<keyword evidence="2" id="KW-1185">Reference proteome</keyword>
<evidence type="ECO:0000313" key="2">
    <source>
        <dbReference type="Proteomes" id="UP000805704"/>
    </source>
</evidence>
<dbReference type="EMBL" id="CM024795">
    <property type="protein sequence ID" value="KAG8001190.1"/>
    <property type="molecule type" value="Genomic_DNA"/>
</dbReference>
<comment type="caution">
    <text evidence="1">The sequence shown here is derived from an EMBL/GenBank/DDBJ whole genome shotgun (WGS) entry which is preliminary data.</text>
</comment>
<sequence length="87" mass="9877">RQPHAQETSSPHSISNWYNCRSQPKFTMDLHLLHTWPVLDPSAAVTLPDAGPFFSMCAMDEVLNQNMSTVLQLPIIHSTKTLVYVRK</sequence>
<name>A0ACB7EG21_NIBAL</name>
<feature type="non-terminal residue" evidence="1">
    <location>
        <position position="87"/>
    </location>
</feature>
<proteinExistence type="predicted"/>
<gene>
    <name evidence="1" type="ORF">GBF38_006752</name>
</gene>
<reference evidence="1" key="1">
    <citation type="submission" date="2020-04" db="EMBL/GenBank/DDBJ databases">
        <title>A chromosome-scale assembly and high-density genetic map of the yellow drum (Nibea albiflora) genome.</title>
        <authorList>
            <person name="Xu D."/>
            <person name="Zhang W."/>
            <person name="Chen R."/>
            <person name="Tan P."/>
            <person name="Wang L."/>
            <person name="Song H."/>
            <person name="Tian L."/>
            <person name="Zhu Q."/>
            <person name="Wang B."/>
        </authorList>
    </citation>
    <scope>NUCLEOTIDE SEQUENCE</scope>
    <source>
        <strain evidence="1">ZJHYS-2018</strain>
    </source>
</reference>